<evidence type="ECO:0008006" key="4">
    <source>
        <dbReference type="Google" id="ProtNLM"/>
    </source>
</evidence>
<evidence type="ECO:0000313" key="2">
    <source>
        <dbReference type="EMBL" id="MDX5931719.1"/>
    </source>
</evidence>
<name>A0AAW9DRL6_ACIAO</name>
<reference evidence="2 3" key="1">
    <citation type="submission" date="2023-11" db="EMBL/GenBank/DDBJ databases">
        <title>MicrobeMod: A computational toolkit for identifying prokaryotic methylation and restriction-modification with nanopore sequencing.</title>
        <authorList>
            <person name="Crits-Christoph A."/>
            <person name="Kang S.C."/>
            <person name="Lee H."/>
            <person name="Ostrov N."/>
        </authorList>
    </citation>
    <scope>NUCLEOTIDE SEQUENCE [LARGE SCALE GENOMIC DNA]</scope>
    <source>
        <strain evidence="2 3">DSMZ 700</strain>
    </source>
</reference>
<dbReference type="EMBL" id="JAWXYB010000018">
    <property type="protein sequence ID" value="MDX5931719.1"/>
    <property type="molecule type" value="Genomic_DNA"/>
</dbReference>
<comment type="caution">
    <text evidence="2">The sequence shown here is derived from an EMBL/GenBank/DDBJ whole genome shotgun (WGS) entry which is preliminary data.</text>
</comment>
<keyword evidence="3" id="KW-1185">Reference proteome</keyword>
<organism evidence="2 3">
    <name type="scientific">Acidiphilium acidophilum</name>
    <name type="common">Thiobacillus acidophilus</name>
    <dbReference type="NCBI Taxonomy" id="76588"/>
    <lineage>
        <taxon>Bacteria</taxon>
        <taxon>Pseudomonadati</taxon>
        <taxon>Pseudomonadota</taxon>
        <taxon>Alphaproteobacteria</taxon>
        <taxon>Acetobacterales</taxon>
        <taxon>Acidocellaceae</taxon>
        <taxon>Acidiphilium</taxon>
    </lineage>
</organism>
<sequence>MAGGRDWVEQYIVDSLSGPDVRAAGFVVVQAVAAAVGLPVSPPLEAAVRRALSSLKHKGAIIQTGRYWMLAAAYKQPAGPAARKARGAGSDGSRRTSDEHRDGDAYKTGSRRREIPPQKPVAAPVTPEIKRLAGVLGMLGSEHEGEVLSAARRAETIRRKIGKDWLAILTQSKG</sequence>
<accession>A0AAW9DRL6</accession>
<proteinExistence type="predicted"/>
<evidence type="ECO:0000256" key="1">
    <source>
        <dbReference type="SAM" id="MobiDB-lite"/>
    </source>
</evidence>
<protein>
    <recommendedName>
        <fullName evidence="4">HTH HARE-type domain-containing protein</fullName>
    </recommendedName>
</protein>
<dbReference type="AlphaFoldDB" id="A0AAW9DRL6"/>
<gene>
    <name evidence="2" type="ORF">SIL87_13190</name>
</gene>
<feature type="compositionally biased region" description="Basic and acidic residues" evidence="1">
    <location>
        <begin position="92"/>
        <end position="116"/>
    </location>
</feature>
<dbReference type="RefSeq" id="WP_319614615.1">
    <property type="nucleotide sequence ID" value="NZ_JAWXYB010000018.1"/>
</dbReference>
<feature type="region of interest" description="Disordered" evidence="1">
    <location>
        <begin position="77"/>
        <end position="124"/>
    </location>
</feature>
<dbReference type="Proteomes" id="UP001279553">
    <property type="component" value="Unassembled WGS sequence"/>
</dbReference>
<evidence type="ECO:0000313" key="3">
    <source>
        <dbReference type="Proteomes" id="UP001279553"/>
    </source>
</evidence>